<organism evidence="1 2">
    <name type="scientific">Arthrobacter rhombi</name>
    <dbReference type="NCBI Taxonomy" id="71253"/>
    <lineage>
        <taxon>Bacteria</taxon>
        <taxon>Bacillati</taxon>
        <taxon>Actinomycetota</taxon>
        <taxon>Actinomycetes</taxon>
        <taxon>Micrococcales</taxon>
        <taxon>Micrococcaceae</taxon>
        <taxon>Arthrobacter</taxon>
    </lineage>
</organism>
<dbReference type="SUPFAM" id="SSF54593">
    <property type="entry name" value="Glyoxalase/Bleomycin resistance protein/Dihydroxybiphenyl dioxygenase"/>
    <property type="match status" value="1"/>
</dbReference>
<accession>A0A1R4ERL1</accession>
<reference evidence="1 2" key="1">
    <citation type="submission" date="2017-02" db="EMBL/GenBank/DDBJ databases">
        <authorList>
            <person name="Peterson S.W."/>
        </authorList>
    </citation>
    <scope>NUCLEOTIDE SEQUENCE [LARGE SCALE GENOMIC DNA]</scope>
    <source>
        <strain evidence="1 2">B Ar 00.02</strain>
    </source>
</reference>
<dbReference type="RefSeq" id="WP_143269138.1">
    <property type="nucleotide sequence ID" value="NZ_FUHW01000002.1"/>
</dbReference>
<keyword evidence="2" id="KW-1185">Reference proteome</keyword>
<dbReference type="Proteomes" id="UP000195913">
    <property type="component" value="Unassembled WGS sequence"/>
</dbReference>
<dbReference type="AlphaFoldDB" id="A0A1R4ERL1"/>
<evidence type="ECO:0008006" key="3">
    <source>
        <dbReference type="Google" id="ProtNLM"/>
    </source>
</evidence>
<sequence length="242" mass="25894">MLRVTPIHFTDHLGSWTSLLEALGLVHAVNSDGWHEFDSASGRVRLHATDADHPSGTTLLSFEVGDLDEFTRRTREAGTAVVMTEEGHGSTATITGPDGLSFPVTAQSPRPEPAQADPALQVLVLWMTPEPQGPAETLRNIGARPQIASDSGGWVQFRAKNGGLVATHSGTRAFATLSFEYDDDAEVLLTRLQTAGLGASLVDESYGRTVLVEHPDGGEPIWINEAQQDLYGYHRLAGAGGE</sequence>
<protein>
    <recommendedName>
        <fullName evidence="3">VOC domain-containing protein</fullName>
    </recommendedName>
</protein>
<dbReference type="EMBL" id="FUHW01000002">
    <property type="protein sequence ID" value="SJM46252.1"/>
    <property type="molecule type" value="Genomic_DNA"/>
</dbReference>
<dbReference type="InterPro" id="IPR029068">
    <property type="entry name" value="Glyas_Bleomycin-R_OHBP_Dase"/>
</dbReference>
<evidence type="ECO:0000313" key="2">
    <source>
        <dbReference type="Proteomes" id="UP000195913"/>
    </source>
</evidence>
<evidence type="ECO:0000313" key="1">
    <source>
        <dbReference type="EMBL" id="SJM46252.1"/>
    </source>
</evidence>
<name>A0A1R4ERL1_9MICC</name>
<gene>
    <name evidence="1" type="ORF">FM101_00380</name>
</gene>
<dbReference type="Gene3D" id="3.10.180.10">
    <property type="entry name" value="2,3-Dihydroxybiphenyl 1,2-Dioxygenase, domain 1"/>
    <property type="match status" value="1"/>
</dbReference>
<proteinExistence type="predicted"/>